<dbReference type="SUPFAM" id="SSF53098">
    <property type="entry name" value="Ribonuclease H-like"/>
    <property type="match status" value="1"/>
</dbReference>
<accession>A0A5A7T5Y2</accession>
<reference evidence="2 3" key="1">
    <citation type="submission" date="2019-08" db="EMBL/GenBank/DDBJ databases">
        <title>Draft genome sequences of two oriental melons (Cucumis melo L. var makuwa).</title>
        <authorList>
            <person name="Kwon S.-Y."/>
        </authorList>
    </citation>
    <scope>NUCLEOTIDE SEQUENCE [LARGE SCALE GENOMIC DNA]</scope>
    <source>
        <strain evidence="3">cv. SW 3</strain>
        <tissue evidence="2">Leaf</tissue>
    </source>
</reference>
<evidence type="ECO:0000313" key="2">
    <source>
        <dbReference type="EMBL" id="KAA0038268.1"/>
    </source>
</evidence>
<protein>
    <submittedName>
        <fullName evidence="2">Retrovirus-related Pol polyprotein from transposon TNT 1-94</fullName>
    </submittedName>
</protein>
<dbReference type="GO" id="GO:0015074">
    <property type="term" value="P:DNA integration"/>
    <property type="evidence" value="ECO:0007669"/>
    <property type="project" value="InterPro"/>
</dbReference>
<dbReference type="Pfam" id="PF25597">
    <property type="entry name" value="SH3_retrovirus"/>
    <property type="match status" value="1"/>
</dbReference>
<dbReference type="Proteomes" id="UP000321393">
    <property type="component" value="Unassembled WGS sequence"/>
</dbReference>
<dbReference type="InterPro" id="IPR012337">
    <property type="entry name" value="RNaseH-like_sf"/>
</dbReference>
<dbReference type="Gene3D" id="3.30.420.10">
    <property type="entry name" value="Ribonuclease H-like superfamily/Ribonuclease H"/>
    <property type="match status" value="1"/>
</dbReference>
<dbReference type="AlphaFoldDB" id="A0A5A7T5Y2"/>
<feature type="domain" description="Integrase catalytic" evidence="1">
    <location>
        <begin position="1"/>
        <end position="108"/>
    </location>
</feature>
<dbReference type="PANTHER" id="PTHR42648:SF28">
    <property type="entry name" value="TRANSPOSON-ENCODED PROTEIN WITH RIBONUCLEASE H-LIKE AND RETROVIRUS ZINC FINGER-LIKE DOMAINS"/>
    <property type="match status" value="1"/>
</dbReference>
<dbReference type="InterPro" id="IPR001584">
    <property type="entry name" value="Integrase_cat-core"/>
</dbReference>
<dbReference type="PANTHER" id="PTHR42648">
    <property type="entry name" value="TRANSPOSASE, PUTATIVE-RELATED"/>
    <property type="match status" value="1"/>
</dbReference>
<dbReference type="InterPro" id="IPR039537">
    <property type="entry name" value="Retrotran_Ty1/copia-like"/>
</dbReference>
<gene>
    <name evidence="2" type="ORF">E6C27_scaffold270G001220</name>
</gene>
<sequence length="189" mass="22157">MIHTQFSCPIKTLHTNNALEYKDPTLLSFISQQGTLVQCSYPHTSQQNERAERKHRHILDSVRALLLSTSCPEKFWGEVALTFVYTINRLPSSVLQNISPFERLYGTLPNYSNLKVFGCACFILLHPHEHIKLEPSARLYCFLGYDTGHKGFRWWNPYSNRLRISRHVTFWEHTMFSRLSFFHSFFSSP</sequence>
<comment type="caution">
    <text evidence="2">The sequence shown here is derived from an EMBL/GenBank/DDBJ whole genome shotgun (WGS) entry which is preliminary data.</text>
</comment>
<dbReference type="EMBL" id="SSTE01018746">
    <property type="protein sequence ID" value="KAA0038268.1"/>
    <property type="molecule type" value="Genomic_DNA"/>
</dbReference>
<proteinExistence type="predicted"/>
<dbReference type="PROSITE" id="PS50994">
    <property type="entry name" value="INTEGRASE"/>
    <property type="match status" value="1"/>
</dbReference>
<evidence type="ECO:0000259" key="1">
    <source>
        <dbReference type="PROSITE" id="PS50994"/>
    </source>
</evidence>
<dbReference type="InterPro" id="IPR057670">
    <property type="entry name" value="SH3_retrovirus"/>
</dbReference>
<dbReference type="InterPro" id="IPR036397">
    <property type="entry name" value="RNaseH_sf"/>
</dbReference>
<dbReference type="OrthoDB" id="1938465at2759"/>
<dbReference type="GO" id="GO:0003676">
    <property type="term" value="F:nucleic acid binding"/>
    <property type="evidence" value="ECO:0007669"/>
    <property type="project" value="InterPro"/>
</dbReference>
<name>A0A5A7T5Y2_CUCMM</name>
<organism evidence="2 3">
    <name type="scientific">Cucumis melo var. makuwa</name>
    <name type="common">Oriental melon</name>
    <dbReference type="NCBI Taxonomy" id="1194695"/>
    <lineage>
        <taxon>Eukaryota</taxon>
        <taxon>Viridiplantae</taxon>
        <taxon>Streptophyta</taxon>
        <taxon>Embryophyta</taxon>
        <taxon>Tracheophyta</taxon>
        <taxon>Spermatophyta</taxon>
        <taxon>Magnoliopsida</taxon>
        <taxon>eudicotyledons</taxon>
        <taxon>Gunneridae</taxon>
        <taxon>Pentapetalae</taxon>
        <taxon>rosids</taxon>
        <taxon>fabids</taxon>
        <taxon>Cucurbitales</taxon>
        <taxon>Cucurbitaceae</taxon>
        <taxon>Benincaseae</taxon>
        <taxon>Cucumis</taxon>
    </lineage>
</organism>
<evidence type="ECO:0000313" key="3">
    <source>
        <dbReference type="Proteomes" id="UP000321393"/>
    </source>
</evidence>